<dbReference type="InterPro" id="IPR021598">
    <property type="entry name" value="DUF3221"/>
</dbReference>
<dbReference type="Gene3D" id="2.40.50.140">
    <property type="entry name" value="Nucleic acid-binding proteins"/>
    <property type="match status" value="1"/>
</dbReference>
<reference evidence="2 3" key="1">
    <citation type="submission" date="2019-11" db="EMBL/GenBank/DDBJ databases">
        <title>Gracilibacillus salitolerans sp. nov., a moderate halophile isolated from a saline soil in northwest China.</title>
        <authorList>
            <person name="Gan L."/>
        </authorList>
    </citation>
    <scope>NUCLEOTIDE SEQUENCE [LARGE SCALE GENOMIC DNA]</scope>
    <source>
        <strain evidence="2 3">SCU50</strain>
    </source>
</reference>
<organism evidence="2 3">
    <name type="scientific">Gracilibacillus salitolerans</name>
    <dbReference type="NCBI Taxonomy" id="2663022"/>
    <lineage>
        <taxon>Bacteria</taxon>
        <taxon>Bacillati</taxon>
        <taxon>Bacillota</taxon>
        <taxon>Bacilli</taxon>
        <taxon>Bacillales</taxon>
        <taxon>Bacillaceae</taxon>
        <taxon>Gracilibacillus</taxon>
    </lineage>
</organism>
<evidence type="ECO:0000313" key="3">
    <source>
        <dbReference type="Proteomes" id="UP000339690"/>
    </source>
</evidence>
<protein>
    <submittedName>
        <fullName evidence="2">DUF3221 domain-containing protein</fullName>
    </submittedName>
</protein>
<dbReference type="Proteomes" id="UP000339690">
    <property type="component" value="Chromosome"/>
</dbReference>
<proteinExistence type="predicted"/>
<accession>A0A5Q2TKM7</accession>
<keyword evidence="3" id="KW-1185">Reference proteome</keyword>
<dbReference type="PROSITE" id="PS51257">
    <property type="entry name" value="PROKAR_LIPOPROTEIN"/>
    <property type="match status" value="1"/>
</dbReference>
<name>A0A5Q2TKM7_9BACI</name>
<dbReference type="InterPro" id="IPR012340">
    <property type="entry name" value="NA-bd_OB-fold"/>
</dbReference>
<dbReference type="Pfam" id="PF11518">
    <property type="entry name" value="DUF3221"/>
    <property type="match status" value="1"/>
</dbReference>
<sequence>MKKCILLVLITISIGCSEERAYSDKPDFIGVVLAFEDSNLLQMTIKSGNIKQYGYDDEIVISVENMEEIENLEKGEEIKVWIDGQLSDNQPPQGKLGKYETTE</sequence>
<evidence type="ECO:0000256" key="1">
    <source>
        <dbReference type="SAM" id="MobiDB-lite"/>
    </source>
</evidence>
<evidence type="ECO:0000313" key="2">
    <source>
        <dbReference type="EMBL" id="QGH35195.1"/>
    </source>
</evidence>
<dbReference type="KEGG" id="grc:GI584_14560"/>
<gene>
    <name evidence="2" type="ORF">GI584_14560</name>
</gene>
<dbReference type="RefSeq" id="WP_100360028.1">
    <property type="nucleotide sequence ID" value="NZ_CP045915.1"/>
</dbReference>
<dbReference type="EMBL" id="CP045915">
    <property type="protein sequence ID" value="QGH35195.1"/>
    <property type="molecule type" value="Genomic_DNA"/>
</dbReference>
<feature type="region of interest" description="Disordered" evidence="1">
    <location>
        <begin position="83"/>
        <end position="103"/>
    </location>
</feature>
<dbReference type="AlphaFoldDB" id="A0A5Q2TKM7"/>